<dbReference type="InParanoid" id="A0A1Y2LP11"/>
<dbReference type="STRING" id="105696.A0A1Y2LP11"/>
<comment type="subcellular location">
    <subcellularLocation>
        <location evidence="1">Membrane</location>
    </subcellularLocation>
</comment>
<evidence type="ECO:0000256" key="4">
    <source>
        <dbReference type="ARBA" id="ARBA00023136"/>
    </source>
</evidence>
<name>A0A1Y2LP11_EPING</name>
<dbReference type="Pfam" id="PF23489">
    <property type="entry name" value="V-ATPase_su_f"/>
    <property type="match status" value="1"/>
</dbReference>
<sequence>MVKPVVSAMNAWTCIVLSVFAIVILSTIGALFKSNNHTMMGGEEDPEDGNAVAGAVFGAVFIYIGFFVFCGLQAFLHIRESRRGAISLS</sequence>
<gene>
    <name evidence="6" type="ORF">B5807_10194</name>
</gene>
<reference evidence="6 7" key="1">
    <citation type="journal article" date="2017" name="Genome Announc.">
        <title>Genome sequence of the saprophytic ascomycete Epicoccum nigrum ICMP 19927 strain isolated from New Zealand.</title>
        <authorList>
            <person name="Fokin M."/>
            <person name="Fleetwood D."/>
            <person name="Weir B.S."/>
            <person name="Villas-Boas S.G."/>
        </authorList>
    </citation>
    <scope>NUCLEOTIDE SEQUENCE [LARGE SCALE GENOMIC DNA]</scope>
    <source>
        <strain evidence="6 7">ICMP 19927</strain>
    </source>
</reference>
<evidence type="ECO:0000256" key="5">
    <source>
        <dbReference type="SAM" id="Phobius"/>
    </source>
</evidence>
<keyword evidence="3 5" id="KW-1133">Transmembrane helix</keyword>
<protein>
    <recommendedName>
        <fullName evidence="8">MARVEL domain-containing protein</fullName>
    </recommendedName>
</protein>
<dbReference type="InterPro" id="IPR056552">
    <property type="entry name" value="Ribonucl_Kappa"/>
</dbReference>
<keyword evidence="7" id="KW-1185">Reference proteome</keyword>
<proteinExistence type="predicted"/>
<evidence type="ECO:0000256" key="1">
    <source>
        <dbReference type="ARBA" id="ARBA00004370"/>
    </source>
</evidence>
<keyword evidence="4 5" id="KW-0472">Membrane</keyword>
<evidence type="ECO:0000256" key="2">
    <source>
        <dbReference type="ARBA" id="ARBA00022692"/>
    </source>
</evidence>
<feature type="transmembrane region" description="Helical" evidence="5">
    <location>
        <begin position="52"/>
        <end position="76"/>
    </location>
</feature>
<accession>A0A1Y2LP11</accession>
<dbReference type="OMA" id="LNAWSCV"/>
<evidence type="ECO:0000313" key="7">
    <source>
        <dbReference type="Proteomes" id="UP000193240"/>
    </source>
</evidence>
<evidence type="ECO:0008006" key="8">
    <source>
        <dbReference type="Google" id="ProtNLM"/>
    </source>
</evidence>
<dbReference type="GO" id="GO:0016020">
    <property type="term" value="C:membrane"/>
    <property type="evidence" value="ECO:0007669"/>
    <property type="project" value="UniProtKB-SubCell"/>
</dbReference>
<dbReference type="EMBL" id="KZ107854">
    <property type="protein sequence ID" value="OSS45535.1"/>
    <property type="molecule type" value="Genomic_DNA"/>
</dbReference>
<evidence type="ECO:0000313" key="6">
    <source>
        <dbReference type="EMBL" id="OSS45535.1"/>
    </source>
</evidence>
<feature type="transmembrane region" description="Helical" evidence="5">
    <location>
        <begin position="12"/>
        <end position="32"/>
    </location>
</feature>
<dbReference type="FunCoup" id="A0A1Y2LP11">
    <property type="interactions" value="14"/>
</dbReference>
<dbReference type="Proteomes" id="UP000193240">
    <property type="component" value="Unassembled WGS sequence"/>
</dbReference>
<organism evidence="6 7">
    <name type="scientific">Epicoccum nigrum</name>
    <name type="common">Soil fungus</name>
    <name type="synonym">Epicoccum purpurascens</name>
    <dbReference type="NCBI Taxonomy" id="105696"/>
    <lineage>
        <taxon>Eukaryota</taxon>
        <taxon>Fungi</taxon>
        <taxon>Dikarya</taxon>
        <taxon>Ascomycota</taxon>
        <taxon>Pezizomycotina</taxon>
        <taxon>Dothideomycetes</taxon>
        <taxon>Pleosporomycetidae</taxon>
        <taxon>Pleosporales</taxon>
        <taxon>Pleosporineae</taxon>
        <taxon>Didymellaceae</taxon>
        <taxon>Epicoccum</taxon>
    </lineage>
</organism>
<dbReference type="AlphaFoldDB" id="A0A1Y2LP11"/>
<evidence type="ECO:0000256" key="3">
    <source>
        <dbReference type="ARBA" id="ARBA00022989"/>
    </source>
</evidence>
<dbReference type="OrthoDB" id="67317at2759"/>
<keyword evidence="2 5" id="KW-0812">Transmembrane</keyword>